<name>A0ABN0WTF9_9ACTN</name>
<feature type="compositionally biased region" description="Basic and acidic residues" evidence="1">
    <location>
        <begin position="1"/>
        <end position="21"/>
    </location>
</feature>
<evidence type="ECO:0000313" key="3">
    <source>
        <dbReference type="Proteomes" id="UP001501822"/>
    </source>
</evidence>
<comment type="caution">
    <text evidence="2">The sequence shown here is derived from an EMBL/GenBank/DDBJ whole genome shotgun (WGS) entry which is preliminary data.</text>
</comment>
<feature type="compositionally biased region" description="Basic residues" evidence="1">
    <location>
        <begin position="116"/>
        <end position="125"/>
    </location>
</feature>
<gene>
    <name evidence="2" type="ORF">GCM10010151_39940</name>
</gene>
<evidence type="ECO:0000313" key="2">
    <source>
        <dbReference type="EMBL" id="GAA0346321.1"/>
    </source>
</evidence>
<dbReference type="EMBL" id="BAAABM010000037">
    <property type="protein sequence ID" value="GAA0346321.1"/>
    <property type="molecule type" value="Genomic_DNA"/>
</dbReference>
<proteinExistence type="predicted"/>
<protein>
    <submittedName>
        <fullName evidence="2">Uncharacterized protein</fullName>
    </submittedName>
</protein>
<sequence>MVSRRTPQEKKRLSYAKDRRGSSGYSFKPARRWVPARKRRANRVNRRRARRDLLAAKGRPDADAAYAAEERLLARRPEYWQKPPEMPLGVWVERILERRAGRDERDVADRERLDRLRRRLRRPRRSPTDAARPFPY</sequence>
<feature type="region of interest" description="Disordered" evidence="1">
    <location>
        <begin position="1"/>
        <end position="30"/>
    </location>
</feature>
<dbReference type="Proteomes" id="UP001501822">
    <property type="component" value="Unassembled WGS sequence"/>
</dbReference>
<feature type="region of interest" description="Disordered" evidence="1">
    <location>
        <begin position="116"/>
        <end position="136"/>
    </location>
</feature>
<evidence type="ECO:0000256" key="1">
    <source>
        <dbReference type="SAM" id="MobiDB-lite"/>
    </source>
</evidence>
<organism evidence="2 3">
    <name type="scientific">Actinoallomurus spadix</name>
    <dbReference type="NCBI Taxonomy" id="79912"/>
    <lineage>
        <taxon>Bacteria</taxon>
        <taxon>Bacillati</taxon>
        <taxon>Actinomycetota</taxon>
        <taxon>Actinomycetes</taxon>
        <taxon>Streptosporangiales</taxon>
        <taxon>Thermomonosporaceae</taxon>
        <taxon>Actinoallomurus</taxon>
    </lineage>
</organism>
<keyword evidence="3" id="KW-1185">Reference proteome</keyword>
<reference evidence="2 3" key="1">
    <citation type="journal article" date="2019" name="Int. J. Syst. Evol. Microbiol.">
        <title>The Global Catalogue of Microorganisms (GCM) 10K type strain sequencing project: providing services to taxonomists for standard genome sequencing and annotation.</title>
        <authorList>
            <consortium name="The Broad Institute Genomics Platform"/>
            <consortium name="The Broad Institute Genome Sequencing Center for Infectious Disease"/>
            <person name="Wu L."/>
            <person name="Ma J."/>
        </authorList>
    </citation>
    <scope>NUCLEOTIDE SEQUENCE [LARGE SCALE GENOMIC DNA]</scope>
    <source>
        <strain evidence="2 3">JCM 3146</strain>
    </source>
</reference>
<accession>A0ABN0WTF9</accession>